<keyword evidence="14 22" id="KW-1133">Transmembrane helix</keyword>
<dbReference type="InterPro" id="IPR042097">
    <property type="entry name" value="Aminopeptidase_N-like_N_sf"/>
</dbReference>
<dbReference type="InterPro" id="IPR014782">
    <property type="entry name" value="Peptidase_M1_dom"/>
</dbReference>
<evidence type="ECO:0000313" key="26">
    <source>
        <dbReference type="EMBL" id="KAK0138552.1"/>
    </source>
</evidence>
<organism evidence="26 27">
    <name type="scientific">Merluccius polli</name>
    <name type="common">Benguela hake</name>
    <name type="synonym">Merluccius cadenati</name>
    <dbReference type="NCBI Taxonomy" id="89951"/>
    <lineage>
        <taxon>Eukaryota</taxon>
        <taxon>Metazoa</taxon>
        <taxon>Chordata</taxon>
        <taxon>Craniata</taxon>
        <taxon>Vertebrata</taxon>
        <taxon>Euteleostomi</taxon>
        <taxon>Actinopterygii</taxon>
        <taxon>Neopterygii</taxon>
        <taxon>Teleostei</taxon>
        <taxon>Neoteleostei</taxon>
        <taxon>Acanthomorphata</taxon>
        <taxon>Zeiogadaria</taxon>
        <taxon>Gadariae</taxon>
        <taxon>Gadiformes</taxon>
        <taxon>Gadoidei</taxon>
        <taxon>Merlucciidae</taxon>
        <taxon>Merluccius</taxon>
    </lineage>
</organism>
<dbReference type="GO" id="GO:0030154">
    <property type="term" value="P:cell differentiation"/>
    <property type="evidence" value="ECO:0007669"/>
    <property type="project" value="UniProtKB-KW"/>
</dbReference>
<evidence type="ECO:0000256" key="9">
    <source>
        <dbReference type="ARBA" id="ARBA00022723"/>
    </source>
</evidence>
<keyword evidence="9 20" id="KW-0479">Metal-binding</keyword>
<keyword evidence="17" id="KW-0325">Glycoprotein</keyword>
<evidence type="ECO:0000256" key="10">
    <source>
        <dbReference type="ARBA" id="ARBA00022782"/>
    </source>
</evidence>
<gene>
    <name evidence="26" type="primary">Anpep</name>
    <name evidence="26" type="ORF">N1851_024914</name>
</gene>
<evidence type="ECO:0000256" key="14">
    <source>
        <dbReference type="ARBA" id="ARBA00022989"/>
    </source>
</evidence>
<feature type="domain" description="Aminopeptidase N-like N-terminal" evidence="25">
    <location>
        <begin position="70"/>
        <end position="270"/>
    </location>
</feature>
<evidence type="ECO:0000256" key="1">
    <source>
        <dbReference type="ARBA" id="ARBA00000098"/>
    </source>
</evidence>
<dbReference type="InterPro" id="IPR001930">
    <property type="entry name" value="Peptidase_M1"/>
</dbReference>
<dbReference type="PANTHER" id="PTHR11533:SF259">
    <property type="entry name" value="AMINOPEPTIDASE"/>
    <property type="match status" value="1"/>
</dbReference>
<evidence type="ECO:0000256" key="20">
    <source>
        <dbReference type="PIRSR" id="PIRSR634016-3"/>
    </source>
</evidence>
<dbReference type="FunFam" id="2.60.40.1730:FF:000012">
    <property type="entry name" value="Aminopeptidase N"/>
    <property type="match status" value="1"/>
</dbReference>
<evidence type="ECO:0000313" key="27">
    <source>
        <dbReference type="Proteomes" id="UP001174136"/>
    </source>
</evidence>
<feature type="active site" description="Proton acceptor" evidence="19">
    <location>
        <position position="380"/>
    </location>
</feature>
<dbReference type="GO" id="GO:0001525">
    <property type="term" value="P:angiogenesis"/>
    <property type="evidence" value="ECO:0007669"/>
    <property type="project" value="UniProtKB-KW"/>
</dbReference>
<dbReference type="GO" id="GO:0005886">
    <property type="term" value="C:plasma membrane"/>
    <property type="evidence" value="ECO:0007669"/>
    <property type="project" value="TreeGrafter"/>
</dbReference>
<accession>A0AA47ME32</accession>
<evidence type="ECO:0000256" key="4">
    <source>
        <dbReference type="ARBA" id="ARBA00022438"/>
    </source>
</evidence>
<dbReference type="AlphaFoldDB" id="A0AA47ME32"/>
<keyword evidence="6" id="KW-0037">Angiogenesis</keyword>
<evidence type="ECO:0000256" key="8">
    <source>
        <dbReference type="ARBA" id="ARBA00022692"/>
    </source>
</evidence>
<evidence type="ECO:0000256" key="17">
    <source>
        <dbReference type="ARBA" id="ARBA00023180"/>
    </source>
</evidence>
<name>A0AA47ME32_MERPO</name>
<dbReference type="GO" id="GO:0043171">
    <property type="term" value="P:peptide catabolic process"/>
    <property type="evidence" value="ECO:0007669"/>
    <property type="project" value="TreeGrafter"/>
</dbReference>
<dbReference type="GO" id="GO:0070006">
    <property type="term" value="F:metalloaminopeptidase activity"/>
    <property type="evidence" value="ECO:0007669"/>
    <property type="project" value="TreeGrafter"/>
</dbReference>
<evidence type="ECO:0000256" key="21">
    <source>
        <dbReference type="PIRSR" id="PIRSR634016-4"/>
    </source>
</evidence>
<evidence type="ECO:0000256" key="2">
    <source>
        <dbReference type="ARBA" id="ARBA00004606"/>
    </source>
</evidence>
<feature type="domain" description="ERAP1-like C-terminal" evidence="24">
    <location>
        <begin position="600"/>
        <end position="913"/>
    </location>
</feature>
<keyword evidence="13" id="KW-0735">Signal-anchor</keyword>
<evidence type="ECO:0000256" key="12">
    <source>
        <dbReference type="ARBA" id="ARBA00022833"/>
    </source>
</evidence>
<feature type="binding site" evidence="20">
    <location>
        <position position="383"/>
    </location>
    <ligand>
        <name>Zn(2+)</name>
        <dbReference type="ChEBI" id="CHEBI:29105"/>
        <note>catalytic</note>
    </ligand>
</feature>
<proteinExistence type="inferred from homology"/>
<keyword evidence="12 20" id="KW-0862">Zinc</keyword>
<keyword evidence="27" id="KW-1185">Reference proteome</keyword>
<keyword evidence="5" id="KW-0765">Sulfation</keyword>
<feature type="binding site" evidence="20">
    <location>
        <position position="402"/>
    </location>
    <ligand>
        <name>Zn(2+)</name>
        <dbReference type="ChEBI" id="CHEBI:29105"/>
        <note>catalytic</note>
    </ligand>
</feature>
<evidence type="ECO:0000256" key="19">
    <source>
        <dbReference type="PIRSR" id="PIRSR634016-1"/>
    </source>
</evidence>
<keyword evidence="11 22" id="KW-0378">Hydrolase</keyword>
<evidence type="ECO:0000256" key="6">
    <source>
        <dbReference type="ARBA" id="ARBA00022657"/>
    </source>
</evidence>
<dbReference type="InterPro" id="IPR045357">
    <property type="entry name" value="Aminopeptidase_N-like_N"/>
</dbReference>
<evidence type="ECO:0000256" key="16">
    <source>
        <dbReference type="ARBA" id="ARBA00023136"/>
    </source>
</evidence>
<comment type="cofactor">
    <cofactor evidence="20 22">
        <name>Zn(2+)</name>
        <dbReference type="ChEBI" id="CHEBI:29105"/>
    </cofactor>
    <text evidence="20 22">Binds 1 zinc ion per subunit.</text>
</comment>
<evidence type="ECO:0000256" key="7">
    <source>
        <dbReference type="ARBA" id="ARBA00022670"/>
    </source>
</evidence>
<dbReference type="InterPro" id="IPR027268">
    <property type="entry name" value="Peptidase_M4/M1_CTD_sf"/>
</dbReference>
<protein>
    <recommendedName>
        <fullName evidence="22">Aminopeptidase</fullName>
        <ecNumber evidence="22">3.4.11.-</ecNumber>
    </recommendedName>
</protein>
<comment type="caution">
    <text evidence="26">The sequence shown here is derived from an EMBL/GenBank/DDBJ whole genome shotgun (WGS) entry which is preliminary data.</text>
</comment>
<dbReference type="Pfam" id="PF17900">
    <property type="entry name" value="Peptidase_M1_N"/>
    <property type="match status" value="1"/>
</dbReference>
<feature type="transmembrane region" description="Helical" evidence="22">
    <location>
        <begin position="12"/>
        <end position="35"/>
    </location>
</feature>
<evidence type="ECO:0000259" key="25">
    <source>
        <dbReference type="Pfam" id="PF17900"/>
    </source>
</evidence>
<dbReference type="CDD" id="cd09601">
    <property type="entry name" value="M1_APN-Q_like"/>
    <property type="match status" value="1"/>
</dbReference>
<dbReference type="EMBL" id="JAOPHQ010004599">
    <property type="protein sequence ID" value="KAK0138552.1"/>
    <property type="molecule type" value="Genomic_DNA"/>
</dbReference>
<keyword evidence="8 22" id="KW-0812">Transmembrane</keyword>
<dbReference type="PANTHER" id="PTHR11533">
    <property type="entry name" value="PROTEASE M1 ZINC METALLOPROTEASE"/>
    <property type="match status" value="1"/>
</dbReference>
<dbReference type="GO" id="GO:0006508">
    <property type="term" value="P:proteolysis"/>
    <property type="evidence" value="ECO:0007669"/>
    <property type="project" value="UniProtKB-KW"/>
</dbReference>
<dbReference type="Proteomes" id="UP001174136">
    <property type="component" value="Unassembled WGS sequence"/>
</dbReference>
<evidence type="ECO:0000256" key="15">
    <source>
        <dbReference type="ARBA" id="ARBA00023049"/>
    </source>
</evidence>
<dbReference type="SUPFAM" id="SSF63737">
    <property type="entry name" value="Leukotriene A4 hydrolase N-terminal domain"/>
    <property type="match status" value="1"/>
</dbReference>
<dbReference type="PRINTS" id="PR00756">
    <property type="entry name" value="ALADIPTASE"/>
</dbReference>
<dbReference type="Gene3D" id="1.25.50.20">
    <property type="match status" value="1"/>
</dbReference>
<keyword evidence="15 22" id="KW-0482">Metalloprotease</keyword>
<evidence type="ECO:0000256" key="11">
    <source>
        <dbReference type="ARBA" id="ARBA00022801"/>
    </source>
</evidence>
<keyword evidence="4 22" id="KW-0031">Aminopeptidase</keyword>
<keyword evidence="7 22" id="KW-0645">Protease</keyword>
<feature type="site" description="Transition state stabilizer" evidence="21">
    <location>
        <position position="468"/>
    </location>
</feature>
<sequence>MGKELHMSKPFAVMAVAMTVSAVTGIITMIILYQIQITPLNPTPRPTPLPTTTLPTGPPPSMRLPGNLVPKSYQLYFQPHLYSSIDLSDVNATEQNLTFTGNSTVVFQCVQKTKSIFLHSNNLTLLELYVTNVDTKKIVPHLDYKEYDDGTHFLEVQMTDALTDGGNYSLFVAFQGEIQDDLSGMYVSTYNEDGLKKYVVATQLEPTDARKMFPCFDEPALKATFDVTIIHRLDTTALGNWDKKLDLKNIIDDEWKYTRFNPTKLMSTYLLAFAVSEFPFTSGDPTSRVDIKTYARKDAIEAGQADYAVGITGKLLKTYEEHFGINYVLPKLDQFVVPDHRAAAMENWGLIMYQESSMLYDKKKTSLLQKDWIADVVAHELAHQWFGNLVTMRWWNDVWLNEGFSSYMANRAVAQVEPDWNMKEILEMHQRQDAFEIDALNSSHPLSPPANQIQTTGEIGEMFSTITYLKGAAVLTMLAGYLTERVFDAGIKMYLKEFEFKNTETQDAVDEAHLSGINVTEMMNTWTKQIGFPVVTINTTEGEAYQKQFTLSPATEAGRVWHIPMRVMSKTSGPLPVVLNSDRPVHKDEFRSKKGEWILVNATGYFRVNYNPENWRRLLDQLEMDYTVIAVMERGQLIDDAFNLARAKLVNITLALNTTRFLQNDTEYLTWEVTIKNLNYFVDMFDRSIVYGPMQVYMRNLVCPLYTFFQNYTDNSSIPTDRSQQENQVNVINMACSNGLPACQKMARTMFRQWMNNETNNRINPNLRSAIYCQAVAAGGDKEWEFAWKMYKNATIDQERDLLTHALSCTNKIWLLSRLLEYTLDPEKIRKSDVLEIIAAVGSNAVGQSLAWNFLRSHWLVLRNDDRLGPSYVLKDLARRFSTEVELQELKQFQMAENAMESRLMNQAIEQTEANIQWVKENKQTVLNWFMANLSPGNTPHVCSPTQTQILISLTQAR</sequence>
<comment type="subcellular location">
    <subcellularLocation>
        <location evidence="2">Membrane</location>
        <topology evidence="2">Single-pass type II membrane protein</topology>
    </subcellularLocation>
</comment>
<evidence type="ECO:0000256" key="22">
    <source>
        <dbReference type="RuleBase" id="RU364040"/>
    </source>
</evidence>
<dbReference type="GO" id="GO:0008270">
    <property type="term" value="F:zinc ion binding"/>
    <property type="evidence" value="ECO:0007669"/>
    <property type="project" value="UniProtKB-UniRule"/>
</dbReference>
<dbReference type="Pfam" id="PF11838">
    <property type="entry name" value="ERAP1_C"/>
    <property type="match status" value="1"/>
</dbReference>
<evidence type="ECO:0000259" key="24">
    <source>
        <dbReference type="Pfam" id="PF11838"/>
    </source>
</evidence>
<comment type="subunit">
    <text evidence="18">Homodimer. Interacts with SLC6A19.</text>
</comment>
<keyword evidence="10" id="KW-0221">Differentiation</keyword>
<dbReference type="Pfam" id="PF01433">
    <property type="entry name" value="Peptidase_M1"/>
    <property type="match status" value="1"/>
</dbReference>
<dbReference type="SUPFAM" id="SSF55486">
    <property type="entry name" value="Metalloproteases ('zincins'), catalytic domain"/>
    <property type="match status" value="1"/>
</dbReference>
<dbReference type="InterPro" id="IPR050344">
    <property type="entry name" value="Peptidase_M1_aminopeptidases"/>
</dbReference>
<comment type="similarity">
    <text evidence="3 22">Belongs to the peptidase M1 family.</text>
</comment>
<evidence type="ECO:0000256" key="3">
    <source>
        <dbReference type="ARBA" id="ARBA00010136"/>
    </source>
</evidence>
<dbReference type="GO" id="GO:0005737">
    <property type="term" value="C:cytoplasm"/>
    <property type="evidence" value="ECO:0007669"/>
    <property type="project" value="TreeGrafter"/>
</dbReference>
<dbReference type="GO" id="GO:0016285">
    <property type="term" value="F:alanyl aminopeptidase activity"/>
    <property type="evidence" value="ECO:0007669"/>
    <property type="project" value="UniProtKB-EC"/>
</dbReference>
<dbReference type="Gene3D" id="2.60.40.1910">
    <property type="match status" value="1"/>
</dbReference>
<reference evidence="26" key="1">
    <citation type="journal article" date="2023" name="Front. Mar. Sci.">
        <title>A new Merluccius polli reference genome to investigate the effects of global change in West African waters.</title>
        <authorList>
            <person name="Mateo J.L."/>
            <person name="Blanco-Fernandez C."/>
            <person name="Garcia-Vazquez E."/>
            <person name="Machado-Schiaffino G."/>
        </authorList>
    </citation>
    <scope>NUCLEOTIDE SEQUENCE</scope>
    <source>
        <strain evidence="26">C29</strain>
        <tissue evidence="26">Fin</tissue>
    </source>
</reference>
<dbReference type="GO" id="GO:0005615">
    <property type="term" value="C:extracellular space"/>
    <property type="evidence" value="ECO:0007669"/>
    <property type="project" value="TreeGrafter"/>
</dbReference>
<evidence type="ECO:0000259" key="23">
    <source>
        <dbReference type="Pfam" id="PF01433"/>
    </source>
</evidence>
<dbReference type="Gene3D" id="1.10.390.10">
    <property type="entry name" value="Neutral Protease Domain 2"/>
    <property type="match status" value="1"/>
</dbReference>
<dbReference type="FunFam" id="1.25.50.20:FF:000012">
    <property type="entry name" value="Aminopeptidase N"/>
    <property type="match status" value="1"/>
</dbReference>
<dbReference type="Gene3D" id="2.60.40.1730">
    <property type="entry name" value="tricorn interacting facor f3 domain"/>
    <property type="match status" value="1"/>
</dbReference>
<feature type="binding site" evidence="20">
    <location>
        <position position="379"/>
    </location>
    <ligand>
        <name>Zn(2+)</name>
        <dbReference type="ChEBI" id="CHEBI:29105"/>
        <note>catalytic</note>
    </ligand>
</feature>
<evidence type="ECO:0000256" key="13">
    <source>
        <dbReference type="ARBA" id="ARBA00022968"/>
    </source>
</evidence>
<dbReference type="EC" id="3.4.11.-" evidence="22"/>
<dbReference type="FunFam" id="1.10.390.10:FF:000016">
    <property type="entry name" value="Glutamyl aminopeptidase"/>
    <property type="match status" value="1"/>
</dbReference>
<evidence type="ECO:0000256" key="18">
    <source>
        <dbReference type="ARBA" id="ARBA00047171"/>
    </source>
</evidence>
<dbReference type="InterPro" id="IPR034016">
    <property type="entry name" value="M1_APN-typ"/>
</dbReference>
<feature type="domain" description="Peptidase M1 membrane alanine aminopeptidase" evidence="23">
    <location>
        <begin position="307"/>
        <end position="526"/>
    </location>
</feature>
<dbReference type="GO" id="GO:0042277">
    <property type="term" value="F:peptide binding"/>
    <property type="evidence" value="ECO:0007669"/>
    <property type="project" value="TreeGrafter"/>
</dbReference>
<keyword evidence="16 22" id="KW-0472">Membrane</keyword>
<comment type="catalytic activity">
    <reaction evidence="1">
        <text>Release of an N-terminal amino acid, Xaa-|-Yaa- from a peptide, amide or arylamide. Xaa is preferably Ala, but may be most amino acids including Pro (slow action). When a terminal hydrophobic residue is followed by a prolyl residue, the two may be released as an intact Xaa-Pro dipeptide.</text>
        <dbReference type="EC" id="3.4.11.2"/>
    </reaction>
</comment>
<evidence type="ECO:0000256" key="5">
    <source>
        <dbReference type="ARBA" id="ARBA00022641"/>
    </source>
</evidence>
<dbReference type="InterPro" id="IPR024571">
    <property type="entry name" value="ERAP1-like_C_dom"/>
</dbReference>